<feature type="non-terminal residue" evidence="1">
    <location>
        <position position="220"/>
    </location>
</feature>
<accession>A0A8H7Q2V4</accession>
<sequence length="220" mass="25231">AGKVDSACLGESQTILNLQLTVTSYFFLGCQYFFDMTTTDSASGSTKKQYYDNDYFDTDEEISDNETSMAVDDSENKDRRKLREIQSNDDLLYDPEDDDANEDWVGEQLRAIAPSKNGTPSKQMAKTDAILTCPLCFTPVCLSCQRHELYPNQYRAMFVTNCRPNFAERFRYRESNNANNIPEEAKGKDVYYPVNCDICKTHIAMFDDEEVYHFFNVIAS</sequence>
<dbReference type="OrthoDB" id="122464at2759"/>
<gene>
    <name evidence="1" type="ORF">INT43_000821</name>
</gene>
<proteinExistence type="predicted"/>
<dbReference type="GO" id="GO:0005634">
    <property type="term" value="C:nucleus"/>
    <property type="evidence" value="ECO:0007669"/>
    <property type="project" value="TreeGrafter"/>
</dbReference>
<dbReference type="InterPro" id="IPR019370">
    <property type="entry name" value="E2F-assoc_phosphoprotein"/>
</dbReference>
<comment type="caution">
    <text evidence="1">The sequence shown here is derived from an EMBL/GenBank/DDBJ whole genome shotgun (WGS) entry which is preliminary data.</text>
</comment>
<evidence type="ECO:0000313" key="1">
    <source>
        <dbReference type="EMBL" id="KAG2184908.1"/>
    </source>
</evidence>
<dbReference type="EMBL" id="JAEPQZ010000002">
    <property type="protein sequence ID" value="KAG2184908.1"/>
    <property type="molecule type" value="Genomic_DNA"/>
</dbReference>
<dbReference type="AlphaFoldDB" id="A0A8H7Q2V4"/>
<protein>
    <recommendedName>
        <fullName evidence="3">E2F-associated phosphoprotein</fullName>
    </recommendedName>
</protein>
<dbReference type="Pfam" id="PF10238">
    <property type="entry name" value="Eapp_C"/>
    <property type="match status" value="1"/>
</dbReference>
<reference evidence="1" key="1">
    <citation type="submission" date="2020-12" db="EMBL/GenBank/DDBJ databases">
        <title>Metabolic potential, ecology and presence of endohyphal bacteria is reflected in genomic diversity of Mucoromycotina.</title>
        <authorList>
            <person name="Muszewska A."/>
            <person name="Okrasinska A."/>
            <person name="Steczkiewicz K."/>
            <person name="Drgas O."/>
            <person name="Orlowska M."/>
            <person name="Perlinska-Lenart U."/>
            <person name="Aleksandrzak-Piekarczyk T."/>
            <person name="Szatraj K."/>
            <person name="Zielenkiewicz U."/>
            <person name="Pilsyk S."/>
            <person name="Malc E."/>
            <person name="Mieczkowski P."/>
            <person name="Kruszewska J.S."/>
            <person name="Biernat P."/>
            <person name="Pawlowska J."/>
        </authorList>
    </citation>
    <scope>NUCLEOTIDE SEQUENCE</scope>
    <source>
        <strain evidence="1">WA0000067209</strain>
    </source>
</reference>
<organism evidence="1 2">
    <name type="scientific">Mortierella isabellina</name>
    <name type="common">Filamentous fungus</name>
    <name type="synonym">Umbelopsis isabellina</name>
    <dbReference type="NCBI Taxonomy" id="91625"/>
    <lineage>
        <taxon>Eukaryota</taxon>
        <taxon>Fungi</taxon>
        <taxon>Fungi incertae sedis</taxon>
        <taxon>Mucoromycota</taxon>
        <taxon>Mucoromycotina</taxon>
        <taxon>Umbelopsidomycetes</taxon>
        <taxon>Umbelopsidales</taxon>
        <taxon>Umbelopsidaceae</taxon>
        <taxon>Umbelopsis</taxon>
    </lineage>
</organism>
<dbReference type="PANTHER" id="PTHR15967:SF0">
    <property type="entry name" value="E2F-ASSOCIATED PHOSPHOPROTEIN"/>
    <property type="match status" value="1"/>
</dbReference>
<evidence type="ECO:0000313" key="2">
    <source>
        <dbReference type="Proteomes" id="UP000654370"/>
    </source>
</evidence>
<keyword evidence="2" id="KW-1185">Reference proteome</keyword>
<name>A0A8H7Q2V4_MORIS</name>
<dbReference type="Proteomes" id="UP000654370">
    <property type="component" value="Unassembled WGS sequence"/>
</dbReference>
<evidence type="ECO:0008006" key="3">
    <source>
        <dbReference type="Google" id="ProtNLM"/>
    </source>
</evidence>
<dbReference type="PANTHER" id="PTHR15967">
    <property type="entry name" value="E2F-ASSOCIATED PHOSPHOPROTEIN"/>
    <property type="match status" value="1"/>
</dbReference>